<keyword evidence="3" id="KW-1185">Reference proteome</keyword>
<feature type="domain" description="BLOC-1-related complex subunit 6 C-terminal helix" evidence="1">
    <location>
        <begin position="121"/>
        <end position="220"/>
    </location>
</feature>
<dbReference type="InterPro" id="IPR046465">
    <property type="entry name" value="BORCS6_C"/>
</dbReference>
<proteinExistence type="predicted"/>
<dbReference type="InterPro" id="IPR019314">
    <property type="entry name" value="BORCS6"/>
</dbReference>
<dbReference type="OrthoDB" id="21270at2759"/>
<sequence>MADDPRFSGDIEDDCKMTDMTASYSEISFDSQPSPVGSMIFEEQAAFVTRPDTLDLRDSLDHIEGTLTQEGEMVSFVVQDLETQIKLASPVSRRETPVGPAVASWNSGTNLYKQALMPQLPSVDPNILNDLEAEARRIATSVDTLTENLAGILQSVSALTVECLETYRDAVCKTCDSVDSNIKAMYQLMAKTEELSKSMKSIYALADEIKELKRLLDLLETAVNV</sequence>
<dbReference type="GO" id="GO:0032418">
    <property type="term" value="P:lysosome localization"/>
    <property type="evidence" value="ECO:0007669"/>
    <property type="project" value="TreeGrafter"/>
</dbReference>
<dbReference type="EMBL" id="CADEPI010000012">
    <property type="protein sequence ID" value="CAB3363351.1"/>
    <property type="molecule type" value="Genomic_DNA"/>
</dbReference>
<dbReference type="AlphaFoldDB" id="A0A8S1C5E5"/>
<name>A0A8S1C5E5_9INSE</name>
<reference evidence="2 3" key="1">
    <citation type="submission" date="2020-04" db="EMBL/GenBank/DDBJ databases">
        <authorList>
            <person name="Alioto T."/>
            <person name="Alioto T."/>
            <person name="Gomez Garrido J."/>
        </authorList>
    </citation>
    <scope>NUCLEOTIDE SEQUENCE [LARGE SCALE GENOMIC DNA]</scope>
</reference>
<accession>A0A8S1C5E5</accession>
<evidence type="ECO:0000313" key="2">
    <source>
        <dbReference type="EMBL" id="CAB3363351.1"/>
    </source>
</evidence>
<dbReference type="GO" id="GO:0099078">
    <property type="term" value="C:BORC complex"/>
    <property type="evidence" value="ECO:0007669"/>
    <property type="project" value="TreeGrafter"/>
</dbReference>
<gene>
    <name evidence="2" type="ORF">CLODIP_2_CD02206</name>
</gene>
<dbReference type="Pfam" id="PF10157">
    <property type="entry name" value="BORCS6"/>
    <property type="match status" value="1"/>
</dbReference>
<organism evidence="2 3">
    <name type="scientific">Cloeon dipterum</name>
    <dbReference type="NCBI Taxonomy" id="197152"/>
    <lineage>
        <taxon>Eukaryota</taxon>
        <taxon>Metazoa</taxon>
        <taxon>Ecdysozoa</taxon>
        <taxon>Arthropoda</taxon>
        <taxon>Hexapoda</taxon>
        <taxon>Insecta</taxon>
        <taxon>Pterygota</taxon>
        <taxon>Palaeoptera</taxon>
        <taxon>Ephemeroptera</taxon>
        <taxon>Pisciforma</taxon>
        <taxon>Baetidae</taxon>
        <taxon>Cloeon</taxon>
    </lineage>
</organism>
<dbReference type="Proteomes" id="UP000494165">
    <property type="component" value="Unassembled WGS sequence"/>
</dbReference>
<dbReference type="PANTHER" id="PTHR13440">
    <property type="entry name" value="BLOC-1 RELATED COMPLEX SUBUNIT 6"/>
    <property type="match status" value="1"/>
</dbReference>
<evidence type="ECO:0000313" key="3">
    <source>
        <dbReference type="Proteomes" id="UP000494165"/>
    </source>
</evidence>
<comment type="caution">
    <text evidence="2">The sequence shown here is derived from an EMBL/GenBank/DDBJ whole genome shotgun (WGS) entry which is preliminary data.</text>
</comment>
<protein>
    <recommendedName>
        <fullName evidence="1">BLOC-1-related complex subunit 6 C-terminal helix domain-containing protein</fullName>
    </recommendedName>
</protein>
<dbReference type="PANTHER" id="PTHR13440:SF7">
    <property type="entry name" value="BLOC-1 RELATED COMPLEX SUBUNIT 6"/>
    <property type="match status" value="1"/>
</dbReference>
<evidence type="ECO:0000259" key="1">
    <source>
        <dbReference type="Pfam" id="PF10157"/>
    </source>
</evidence>